<reference evidence="1 2" key="1">
    <citation type="journal article" date="2018" name="Nat. Ecol. Evol.">
        <title>Pezizomycetes genomes reveal the molecular basis of ectomycorrhizal truffle lifestyle.</title>
        <authorList>
            <person name="Murat C."/>
            <person name="Payen T."/>
            <person name="Noel B."/>
            <person name="Kuo A."/>
            <person name="Morin E."/>
            <person name="Chen J."/>
            <person name="Kohler A."/>
            <person name="Krizsan K."/>
            <person name="Balestrini R."/>
            <person name="Da Silva C."/>
            <person name="Montanini B."/>
            <person name="Hainaut M."/>
            <person name="Levati E."/>
            <person name="Barry K.W."/>
            <person name="Belfiori B."/>
            <person name="Cichocki N."/>
            <person name="Clum A."/>
            <person name="Dockter R.B."/>
            <person name="Fauchery L."/>
            <person name="Guy J."/>
            <person name="Iotti M."/>
            <person name="Le Tacon F."/>
            <person name="Lindquist E.A."/>
            <person name="Lipzen A."/>
            <person name="Malagnac F."/>
            <person name="Mello A."/>
            <person name="Molinier V."/>
            <person name="Miyauchi S."/>
            <person name="Poulain J."/>
            <person name="Riccioni C."/>
            <person name="Rubini A."/>
            <person name="Sitrit Y."/>
            <person name="Splivallo R."/>
            <person name="Traeger S."/>
            <person name="Wang M."/>
            <person name="Zifcakova L."/>
            <person name="Wipf D."/>
            <person name="Zambonelli A."/>
            <person name="Paolocci F."/>
            <person name="Nowrousian M."/>
            <person name="Ottonello S."/>
            <person name="Baldrian P."/>
            <person name="Spatafora J.W."/>
            <person name="Henrissat B."/>
            <person name="Nagy L.G."/>
            <person name="Aury J.M."/>
            <person name="Wincker P."/>
            <person name="Grigoriev I.V."/>
            <person name="Bonfante P."/>
            <person name="Martin F.M."/>
        </authorList>
    </citation>
    <scope>NUCLEOTIDE SEQUENCE [LARGE SCALE GENOMIC DNA]</scope>
    <source>
        <strain evidence="1 2">120613-1</strain>
    </source>
</reference>
<accession>A0A3N4JMX4</accession>
<evidence type="ECO:0000313" key="1">
    <source>
        <dbReference type="EMBL" id="RPA99603.1"/>
    </source>
</evidence>
<feature type="non-terminal residue" evidence="1">
    <location>
        <position position="1"/>
    </location>
</feature>
<dbReference type="Proteomes" id="UP000276215">
    <property type="component" value="Unassembled WGS sequence"/>
</dbReference>
<organism evidence="1 2">
    <name type="scientific">Choiromyces venosus 120613-1</name>
    <dbReference type="NCBI Taxonomy" id="1336337"/>
    <lineage>
        <taxon>Eukaryota</taxon>
        <taxon>Fungi</taxon>
        <taxon>Dikarya</taxon>
        <taxon>Ascomycota</taxon>
        <taxon>Pezizomycotina</taxon>
        <taxon>Pezizomycetes</taxon>
        <taxon>Pezizales</taxon>
        <taxon>Tuberaceae</taxon>
        <taxon>Choiromyces</taxon>
    </lineage>
</organism>
<name>A0A3N4JMX4_9PEZI</name>
<dbReference type="EMBL" id="ML120386">
    <property type="protein sequence ID" value="RPA99603.1"/>
    <property type="molecule type" value="Genomic_DNA"/>
</dbReference>
<feature type="non-terminal residue" evidence="1">
    <location>
        <position position="121"/>
    </location>
</feature>
<keyword evidence="2" id="KW-1185">Reference proteome</keyword>
<sequence length="121" mass="13584">RSQAYSVVNIKSAFRKTGIVPFLPHMVLPQQPRSSCSVPSTSSQDSFPLEKTPYTKCQLCQQTNQALNFIKTTTASGICNLILCFSHIAEYGLTTTDIATTEMQRLRTEIKIAKDIKKDRR</sequence>
<protein>
    <submittedName>
        <fullName evidence="1">Uncharacterized protein</fullName>
    </submittedName>
</protein>
<proteinExistence type="predicted"/>
<evidence type="ECO:0000313" key="2">
    <source>
        <dbReference type="Proteomes" id="UP000276215"/>
    </source>
</evidence>
<dbReference type="AlphaFoldDB" id="A0A3N4JMX4"/>
<dbReference type="STRING" id="1336337.A0A3N4JMX4"/>
<gene>
    <name evidence="1" type="ORF">L873DRAFT_1633364</name>
</gene>